<keyword evidence="1" id="KW-1133">Transmembrane helix</keyword>
<dbReference type="Gene3D" id="1.10.150.280">
    <property type="entry name" value="AF1531-like domain"/>
    <property type="match status" value="2"/>
</dbReference>
<dbReference type="SUPFAM" id="SSF47781">
    <property type="entry name" value="RuvA domain 2-like"/>
    <property type="match status" value="4"/>
</dbReference>
<gene>
    <name evidence="2" type="ORF">BZG02_18350</name>
</gene>
<keyword evidence="1" id="KW-0812">Transmembrane</keyword>
<dbReference type="PANTHER" id="PTHR21180:SF32">
    <property type="entry name" value="ENDONUCLEASE_EXONUCLEASE_PHOSPHATASE FAMILY DOMAIN-CONTAINING PROTEIN 1"/>
    <property type="match status" value="1"/>
</dbReference>
<dbReference type="InterPro" id="IPR051675">
    <property type="entry name" value="Endo/Exo/Phosphatase_dom_1"/>
</dbReference>
<organism evidence="2 3">
    <name type="scientific">Labilibaculum filiforme</name>
    <dbReference type="NCBI Taxonomy" id="1940526"/>
    <lineage>
        <taxon>Bacteria</taxon>
        <taxon>Pseudomonadati</taxon>
        <taxon>Bacteroidota</taxon>
        <taxon>Bacteroidia</taxon>
        <taxon>Marinilabiliales</taxon>
        <taxon>Marinifilaceae</taxon>
        <taxon>Labilibaculum</taxon>
    </lineage>
</organism>
<dbReference type="EMBL" id="MVDD01000022">
    <property type="protein sequence ID" value="PKQ60685.1"/>
    <property type="molecule type" value="Genomic_DNA"/>
</dbReference>
<dbReference type="OrthoDB" id="981124at2"/>
<dbReference type="InterPro" id="IPR010994">
    <property type="entry name" value="RuvA_2-like"/>
</dbReference>
<evidence type="ECO:0000313" key="3">
    <source>
        <dbReference type="Proteomes" id="UP000233535"/>
    </source>
</evidence>
<proteinExistence type="predicted"/>
<sequence length="367" mass="42260">MNFKHTLREYFSYSSSEKNGLLVLVFILLVLYFLPVAFTTREGVEDSLDQKRQFQIDSVISVIENRKNNKEAKIAFTTLSYFDPNTVGKEELIGLGFTSFQISNLIKFRNKGGLFKKKTDLLKIYGIETSDLERWNLYIHIVADDKGNNENRVSKTKSYSLFPFDPNLISLKDWERLGVNSSISVRIKKYLNAGGSFKHAVDLKKIYGFDSVKIAELIPYVNIVAKVDHEIPRQNELLWLNSADTNQLKQLPGIGSVLSTRIVKYRDMLGGFVVKAQLQEVYGLSRDKYTRIATLIRVDSLSVRKIEINSIEESRLKKHPYINARMAKDIVRYRDRNGNFTSLKQLRSHKLVADSLFLKLVPYLELK</sequence>
<feature type="transmembrane region" description="Helical" evidence="1">
    <location>
        <begin position="21"/>
        <end position="38"/>
    </location>
</feature>
<dbReference type="AlphaFoldDB" id="A0A2N3HRJ5"/>
<accession>A0A2N3HRJ5</accession>
<dbReference type="GO" id="GO:0015627">
    <property type="term" value="C:type II protein secretion system complex"/>
    <property type="evidence" value="ECO:0007669"/>
    <property type="project" value="TreeGrafter"/>
</dbReference>
<protein>
    <recommendedName>
        <fullName evidence="4">Competence protein ComEA</fullName>
    </recommendedName>
</protein>
<keyword evidence="3" id="KW-1185">Reference proteome</keyword>
<dbReference type="PANTHER" id="PTHR21180">
    <property type="entry name" value="ENDONUCLEASE/EXONUCLEASE/PHOSPHATASE FAMILY DOMAIN-CONTAINING PROTEIN 1"/>
    <property type="match status" value="1"/>
</dbReference>
<comment type="caution">
    <text evidence="2">The sequence shown here is derived from an EMBL/GenBank/DDBJ whole genome shotgun (WGS) entry which is preliminary data.</text>
</comment>
<dbReference type="Proteomes" id="UP000233535">
    <property type="component" value="Unassembled WGS sequence"/>
</dbReference>
<dbReference type="GO" id="GO:0015628">
    <property type="term" value="P:protein secretion by the type II secretion system"/>
    <property type="evidence" value="ECO:0007669"/>
    <property type="project" value="TreeGrafter"/>
</dbReference>
<dbReference type="Pfam" id="PF12836">
    <property type="entry name" value="HHH_3"/>
    <property type="match status" value="2"/>
</dbReference>
<reference evidence="2 3" key="1">
    <citation type="journal article" date="2017" name="Front. Microbiol.">
        <title>Labilibaculum manganireducens gen. nov., sp. nov. and Labilibaculum filiforme sp. nov., Novel Bacteroidetes Isolated from Subsurface Sediments of the Baltic Sea.</title>
        <authorList>
            <person name="Vandieken V."/>
            <person name="Marshall I.P."/>
            <person name="Niemann H."/>
            <person name="Engelen B."/>
            <person name="Cypionka H."/>
        </authorList>
    </citation>
    <scope>NUCLEOTIDE SEQUENCE [LARGE SCALE GENOMIC DNA]</scope>
    <source>
        <strain evidence="2 3">59.16B</strain>
    </source>
</reference>
<evidence type="ECO:0008006" key="4">
    <source>
        <dbReference type="Google" id="ProtNLM"/>
    </source>
</evidence>
<dbReference type="RefSeq" id="WP_101263214.1">
    <property type="nucleotide sequence ID" value="NZ_MVDD01000022.1"/>
</dbReference>
<evidence type="ECO:0000256" key="1">
    <source>
        <dbReference type="SAM" id="Phobius"/>
    </source>
</evidence>
<keyword evidence="1" id="KW-0472">Membrane</keyword>
<evidence type="ECO:0000313" key="2">
    <source>
        <dbReference type="EMBL" id="PKQ60685.1"/>
    </source>
</evidence>
<name>A0A2N3HRJ5_9BACT</name>